<dbReference type="Pfam" id="PF00561">
    <property type="entry name" value="Abhydrolase_1"/>
    <property type="match status" value="1"/>
</dbReference>
<dbReference type="PRINTS" id="PR00111">
    <property type="entry name" value="ABHYDROLASE"/>
</dbReference>
<dbReference type="Gene3D" id="3.40.50.1820">
    <property type="entry name" value="alpha/beta hydrolase"/>
    <property type="match status" value="1"/>
</dbReference>
<dbReference type="OrthoDB" id="408373at2759"/>
<gene>
    <name evidence="2" type="ORF">BDV24DRAFT_166655</name>
</gene>
<feature type="domain" description="AB hydrolase-1" evidence="1">
    <location>
        <begin position="27"/>
        <end position="152"/>
    </location>
</feature>
<organism evidence="2">
    <name type="scientific">Aspergillus arachidicola</name>
    <dbReference type="NCBI Taxonomy" id="656916"/>
    <lineage>
        <taxon>Eukaryota</taxon>
        <taxon>Fungi</taxon>
        <taxon>Dikarya</taxon>
        <taxon>Ascomycota</taxon>
        <taxon>Pezizomycotina</taxon>
        <taxon>Eurotiomycetes</taxon>
        <taxon>Eurotiomycetidae</taxon>
        <taxon>Eurotiales</taxon>
        <taxon>Aspergillaceae</taxon>
        <taxon>Aspergillus</taxon>
        <taxon>Aspergillus subgen. Circumdati</taxon>
    </lineage>
</organism>
<dbReference type="PANTHER" id="PTHR43329">
    <property type="entry name" value="EPOXIDE HYDROLASE"/>
    <property type="match status" value="1"/>
</dbReference>
<dbReference type="InterPro" id="IPR029058">
    <property type="entry name" value="AB_hydrolase_fold"/>
</dbReference>
<evidence type="ECO:0000313" key="2">
    <source>
        <dbReference type="EMBL" id="KAE8338123.1"/>
    </source>
</evidence>
<proteinExistence type="predicted"/>
<dbReference type="AlphaFoldDB" id="A0A5N6XZX3"/>
<dbReference type="InterPro" id="IPR000073">
    <property type="entry name" value="AB_hydrolase_1"/>
</dbReference>
<evidence type="ECO:0000259" key="1">
    <source>
        <dbReference type="Pfam" id="PF00561"/>
    </source>
</evidence>
<dbReference type="EMBL" id="ML737171">
    <property type="protein sequence ID" value="KAE8338123.1"/>
    <property type="molecule type" value="Genomic_DNA"/>
</dbReference>
<dbReference type="SUPFAM" id="SSF53474">
    <property type="entry name" value="alpha/beta-Hydrolases"/>
    <property type="match status" value="1"/>
</dbReference>
<dbReference type="Proteomes" id="UP000325558">
    <property type="component" value="Unassembled WGS sequence"/>
</dbReference>
<reference evidence="2" key="1">
    <citation type="submission" date="2019-04" db="EMBL/GenBank/DDBJ databases">
        <title>Friends and foes A comparative genomics study of 23 Aspergillus species from section Flavi.</title>
        <authorList>
            <consortium name="DOE Joint Genome Institute"/>
            <person name="Kjaerbolling I."/>
            <person name="Vesth T."/>
            <person name="Frisvad J.C."/>
            <person name="Nybo J.L."/>
            <person name="Theobald S."/>
            <person name="Kildgaard S."/>
            <person name="Isbrandt T."/>
            <person name="Kuo A."/>
            <person name="Sato A."/>
            <person name="Lyhne E.K."/>
            <person name="Kogle M.E."/>
            <person name="Wiebenga A."/>
            <person name="Kun R.S."/>
            <person name="Lubbers R.J."/>
            <person name="Makela M.R."/>
            <person name="Barry K."/>
            <person name="Chovatia M."/>
            <person name="Clum A."/>
            <person name="Daum C."/>
            <person name="Haridas S."/>
            <person name="He G."/>
            <person name="LaButti K."/>
            <person name="Lipzen A."/>
            <person name="Mondo S."/>
            <person name="Riley R."/>
            <person name="Salamov A."/>
            <person name="Simmons B.A."/>
            <person name="Magnuson J.K."/>
            <person name="Henrissat B."/>
            <person name="Mortensen U.H."/>
            <person name="Larsen T.O."/>
            <person name="Devries R.P."/>
            <person name="Grigoriev I.V."/>
            <person name="Machida M."/>
            <person name="Baker S.E."/>
            <person name="Andersen M.R."/>
        </authorList>
    </citation>
    <scope>NUCLEOTIDE SEQUENCE</scope>
    <source>
        <strain evidence="2">CBS 117612</strain>
    </source>
</reference>
<accession>A0A5N6XZX3</accession>
<sequence length="300" mass="33757">MFQGFAEFNIETEPDLVIHGVQGGSGPAILLLHGFPQTYHIWHRIVDKLSLQYRVIALDLRGYGASSKPAGSDSHIEYSKSVMARDCMTVMTYLGHSHFFVCGHDRGARVAHKLCIDYPRAVRKAMFLDICPTLSMYNKADKTFATAYFHWFFLIQEAPIPETLINLNPQKFFEIFVASGPDLQILHPDALAVYLAAFNQPETIHAMCEDYRASASVDLEEAKADISSNRHIQCPLRVLYGSLGIMGEFYDVNAEWTAVHATGEVQSYPVECGHYIPEEQPSFSHKGFYQSSIFEHQGVN</sequence>
<name>A0A5N6XZX3_9EURO</name>
<protein>
    <submittedName>
        <fullName evidence="2">Fluoroacetate dehalogenase</fullName>
    </submittedName>
</protein>